<dbReference type="OrthoDB" id="1394818at2759"/>
<gene>
    <name evidence="3" type="ORF">Poli38472_010919</name>
</gene>
<feature type="chain" id="PRO_5035461552" evidence="2">
    <location>
        <begin position="22"/>
        <end position="469"/>
    </location>
</feature>
<dbReference type="GO" id="GO:0005615">
    <property type="term" value="C:extracellular space"/>
    <property type="evidence" value="ECO:0007669"/>
    <property type="project" value="TreeGrafter"/>
</dbReference>
<name>A0A8K1CFF5_PYTOL</name>
<dbReference type="EMBL" id="SPLM01000075">
    <property type="protein sequence ID" value="TMW61856.1"/>
    <property type="molecule type" value="Genomic_DNA"/>
</dbReference>
<dbReference type="PROSITE" id="PS51450">
    <property type="entry name" value="LRR"/>
    <property type="match status" value="1"/>
</dbReference>
<feature type="signal peptide" evidence="2">
    <location>
        <begin position="1"/>
        <end position="21"/>
    </location>
</feature>
<dbReference type="InterPro" id="IPR001611">
    <property type="entry name" value="Leu-rich_rpt"/>
</dbReference>
<organism evidence="3 4">
    <name type="scientific">Pythium oligandrum</name>
    <name type="common">Mycoparasitic fungus</name>
    <dbReference type="NCBI Taxonomy" id="41045"/>
    <lineage>
        <taxon>Eukaryota</taxon>
        <taxon>Sar</taxon>
        <taxon>Stramenopiles</taxon>
        <taxon>Oomycota</taxon>
        <taxon>Peronosporomycetes</taxon>
        <taxon>Pythiales</taxon>
        <taxon>Pythiaceae</taxon>
        <taxon>Pythium</taxon>
    </lineage>
</organism>
<dbReference type="Gene3D" id="3.80.10.10">
    <property type="entry name" value="Ribonuclease Inhibitor"/>
    <property type="match status" value="2"/>
</dbReference>
<dbReference type="SUPFAM" id="SSF52058">
    <property type="entry name" value="L domain-like"/>
    <property type="match status" value="1"/>
</dbReference>
<sequence length="469" mass="52443">MRLTIWSVFISFAALWGPAQSADESIVCPSNARDADQLPAVISTCETVCGSSNLCVYYPYEYRDRCTRLVGNQCMRGDECTYECFQAEGEYIYTYKTPDDLVGQLTDGMLSHKTMPLVNVSVVNQWNADLTTTYQILVKGRQYISWDDDYRKVGPFVQLPEPYDFEFSSAVIHGDPKSIVVTIDSVRCPTFDVGSKAFPVLQCIFLVNCGLTEFPYTSASLPLLGVVSIGHNLFGKIPDFPSSSLINYLDLSGNEISMDDLSNLSPNLTNLTVGRVGWTQIPTMLSTIFPGLQELNLKNNPIEQLDPSELPSTLTTLVLNGTKIATIDEKKWSSNLTVINITHSELKDFTFNACTSNPTRRIRNLGNNRLTTIGTTIVEQLYLDHNAFETFSDALKFLNLRGNKLTTVPEAILNIESLQILDLRENPIRKYVPSKDMLNQLVKIPVLLMDADQFRGNCKYTVQLKSTAH</sequence>
<keyword evidence="4" id="KW-1185">Reference proteome</keyword>
<dbReference type="GO" id="GO:0031012">
    <property type="term" value="C:extracellular matrix"/>
    <property type="evidence" value="ECO:0007669"/>
    <property type="project" value="TreeGrafter"/>
</dbReference>
<evidence type="ECO:0000256" key="1">
    <source>
        <dbReference type="ARBA" id="ARBA00022729"/>
    </source>
</evidence>
<proteinExistence type="predicted"/>
<dbReference type="AlphaFoldDB" id="A0A8K1CFF5"/>
<dbReference type="InterPro" id="IPR032675">
    <property type="entry name" value="LRR_dom_sf"/>
</dbReference>
<dbReference type="InterPro" id="IPR050328">
    <property type="entry name" value="Dev_Immune_Receptor"/>
</dbReference>
<dbReference type="PANTHER" id="PTHR24373">
    <property type="entry name" value="SLIT RELATED LEUCINE-RICH REPEAT NEURONAL PROTEIN"/>
    <property type="match status" value="1"/>
</dbReference>
<dbReference type="Pfam" id="PF00560">
    <property type="entry name" value="LRR_1"/>
    <property type="match status" value="2"/>
</dbReference>
<keyword evidence="1 2" id="KW-0732">Signal</keyword>
<evidence type="ECO:0000313" key="3">
    <source>
        <dbReference type="EMBL" id="TMW61856.1"/>
    </source>
</evidence>
<protein>
    <submittedName>
        <fullName evidence="3">Uncharacterized protein</fullName>
    </submittedName>
</protein>
<evidence type="ECO:0000256" key="2">
    <source>
        <dbReference type="SAM" id="SignalP"/>
    </source>
</evidence>
<accession>A0A8K1CFF5</accession>
<dbReference type="Proteomes" id="UP000794436">
    <property type="component" value="Unassembled WGS sequence"/>
</dbReference>
<comment type="caution">
    <text evidence="3">The sequence shown here is derived from an EMBL/GenBank/DDBJ whole genome shotgun (WGS) entry which is preliminary data.</text>
</comment>
<reference evidence="3" key="1">
    <citation type="submission" date="2019-03" db="EMBL/GenBank/DDBJ databases">
        <title>Long read genome sequence of the mycoparasitic Pythium oligandrum ATCC 38472 isolated from sugarbeet rhizosphere.</title>
        <authorList>
            <person name="Gaulin E."/>
        </authorList>
    </citation>
    <scope>NUCLEOTIDE SEQUENCE</scope>
    <source>
        <strain evidence="3">ATCC 38472_TT</strain>
    </source>
</reference>
<evidence type="ECO:0000313" key="4">
    <source>
        <dbReference type="Proteomes" id="UP000794436"/>
    </source>
</evidence>
<dbReference type="PANTHER" id="PTHR24373:SF370">
    <property type="entry name" value="FISH-LIPS, ISOFORM E"/>
    <property type="match status" value="1"/>
</dbReference>